<reference evidence="7" key="1">
    <citation type="journal article" date="2015" name="Proc. Natl. Acad. Sci. U.S.A.">
        <title>Networks of energetic and metabolic interactions define dynamics in microbial communities.</title>
        <authorList>
            <person name="Embree M."/>
            <person name="Liu J.K."/>
            <person name="Al-Bassam M.M."/>
            <person name="Zengler K."/>
        </authorList>
    </citation>
    <scope>NUCLEOTIDE SEQUENCE</scope>
</reference>
<dbReference type="GO" id="GO:0051287">
    <property type="term" value="F:NAD binding"/>
    <property type="evidence" value="ECO:0007669"/>
    <property type="project" value="InterPro"/>
</dbReference>
<keyword evidence="2" id="KW-0028">Amino-acid biosynthesis</keyword>
<keyword evidence="4 7" id="KW-0560">Oxidoreductase</keyword>
<dbReference type="InterPro" id="IPR000534">
    <property type="entry name" value="Semialdehyde_DH_NAD-bd"/>
</dbReference>
<organism evidence="7">
    <name type="scientific">hydrocarbon metagenome</name>
    <dbReference type="NCBI Taxonomy" id="938273"/>
    <lineage>
        <taxon>unclassified sequences</taxon>
        <taxon>metagenomes</taxon>
        <taxon>ecological metagenomes</taxon>
    </lineage>
</organism>
<dbReference type="Pfam" id="PF01118">
    <property type="entry name" value="Semialdhyde_dh"/>
    <property type="match status" value="1"/>
</dbReference>
<dbReference type="CDD" id="cd23934">
    <property type="entry name" value="AGPR_1_C"/>
    <property type="match status" value="1"/>
</dbReference>
<evidence type="ECO:0000313" key="7">
    <source>
        <dbReference type="EMBL" id="KUG17518.1"/>
    </source>
</evidence>
<dbReference type="InterPro" id="IPR058924">
    <property type="entry name" value="AGPR_dimerisation_dom"/>
</dbReference>
<evidence type="ECO:0000256" key="1">
    <source>
        <dbReference type="ARBA" id="ARBA00022571"/>
    </source>
</evidence>
<keyword evidence="1" id="KW-0055">Arginine biosynthesis</keyword>
<evidence type="ECO:0000256" key="5">
    <source>
        <dbReference type="ARBA" id="ARBA00029440"/>
    </source>
</evidence>
<dbReference type="InterPro" id="IPR000706">
    <property type="entry name" value="AGPR_type-1"/>
</dbReference>
<dbReference type="EC" id="1.2.1.38" evidence="7"/>
<dbReference type="PANTHER" id="PTHR32338:SF10">
    <property type="entry name" value="N-ACETYL-GAMMA-GLUTAMYL-PHOSPHATE REDUCTASE, CHLOROPLASTIC-RELATED"/>
    <property type="match status" value="1"/>
</dbReference>
<feature type="domain" description="Semialdehyde dehydrogenase NAD-binding" evidence="6">
    <location>
        <begin position="3"/>
        <end position="138"/>
    </location>
</feature>
<dbReference type="HAMAP" id="MF_00150">
    <property type="entry name" value="ArgC_type1"/>
    <property type="match status" value="1"/>
</dbReference>
<dbReference type="EMBL" id="LNQE01001436">
    <property type="protein sequence ID" value="KUG17518.1"/>
    <property type="molecule type" value="Genomic_DNA"/>
</dbReference>
<dbReference type="InterPro" id="IPR023013">
    <property type="entry name" value="AGPR_AS"/>
</dbReference>
<evidence type="ECO:0000256" key="3">
    <source>
        <dbReference type="ARBA" id="ARBA00022857"/>
    </source>
</evidence>
<dbReference type="Gene3D" id="3.40.50.720">
    <property type="entry name" value="NAD(P)-binding Rossmann-like Domain"/>
    <property type="match status" value="1"/>
</dbReference>
<dbReference type="AlphaFoldDB" id="A0A0W8F9Q9"/>
<dbReference type="GO" id="GO:0070401">
    <property type="term" value="F:NADP+ binding"/>
    <property type="evidence" value="ECO:0007669"/>
    <property type="project" value="InterPro"/>
</dbReference>
<name>A0A0W8F9Q9_9ZZZZ</name>
<comment type="pathway">
    <text evidence="5">Amino-acid biosynthesis.</text>
</comment>
<accession>A0A0W8F9Q9</accession>
<dbReference type="Gene3D" id="3.30.360.10">
    <property type="entry name" value="Dihydrodipicolinate Reductase, domain 2"/>
    <property type="match status" value="1"/>
</dbReference>
<dbReference type="InterPro" id="IPR050085">
    <property type="entry name" value="AGPR"/>
</dbReference>
<dbReference type="Pfam" id="PF22698">
    <property type="entry name" value="Semialdhyde_dhC_1"/>
    <property type="match status" value="1"/>
</dbReference>
<gene>
    <name evidence="7" type="ORF">ASZ90_012789</name>
</gene>
<protein>
    <submittedName>
        <fullName evidence="7">N-acetyl-gamma-glutamyl-phosphate reductase</fullName>
        <ecNumber evidence="7">1.2.1.38</ecNumber>
    </submittedName>
</protein>
<evidence type="ECO:0000256" key="4">
    <source>
        <dbReference type="ARBA" id="ARBA00023002"/>
    </source>
</evidence>
<proteinExistence type="inferred from homology"/>
<evidence type="ECO:0000256" key="2">
    <source>
        <dbReference type="ARBA" id="ARBA00022605"/>
    </source>
</evidence>
<dbReference type="PANTHER" id="PTHR32338">
    <property type="entry name" value="N-ACETYL-GAMMA-GLUTAMYL-PHOSPHATE REDUCTASE, CHLOROPLASTIC-RELATED-RELATED"/>
    <property type="match status" value="1"/>
</dbReference>
<dbReference type="GO" id="GO:0006526">
    <property type="term" value="P:L-arginine biosynthetic process"/>
    <property type="evidence" value="ECO:0007669"/>
    <property type="project" value="UniProtKB-KW"/>
</dbReference>
<dbReference type="NCBIfam" id="TIGR01850">
    <property type="entry name" value="argC"/>
    <property type="match status" value="1"/>
</dbReference>
<dbReference type="SMART" id="SM00859">
    <property type="entry name" value="Semialdhyde_dh"/>
    <property type="match status" value="1"/>
</dbReference>
<dbReference type="SUPFAM" id="SSF51735">
    <property type="entry name" value="NAD(P)-binding Rossmann-fold domains"/>
    <property type="match status" value="1"/>
</dbReference>
<keyword evidence="3" id="KW-0521">NADP</keyword>
<sequence length="341" mass="36936">MIDVGIIGGSGYTGGELLRLLANHPEVDVRLVTSRKLSGKPVSLVHPHLKSIYALNFEALNAKEAAERCDIIFTGVPHGTAMDWVPDLLDAGTRVIDLSSDYRLPVDVFEKTYGMKHRAPRDAIFGLPELHSEVAEAKLIGNPGCYPTGAILALAPLAHAGLVDRVVYDSKSGISGAGIEPTETSHYPNMSQNVIPYKITTHRHVPEIKQELGLLSPGIKVNFTPHVIPSVRGILTTAHVFAKEGAETTLQDREAVARIYRDFYKDAPFVRMADVVPRLGAVRGSNFCDISFEPEKGSDRIVVVSAIDNLVKGASGQAIQNMNLMAGLDQRTGLWFPGMAP</sequence>
<dbReference type="InterPro" id="IPR036291">
    <property type="entry name" value="NAD(P)-bd_dom_sf"/>
</dbReference>
<evidence type="ECO:0000259" key="6">
    <source>
        <dbReference type="SMART" id="SM00859"/>
    </source>
</evidence>
<dbReference type="CDD" id="cd17895">
    <property type="entry name" value="AGPR_1_N"/>
    <property type="match status" value="1"/>
</dbReference>
<dbReference type="GO" id="GO:0003942">
    <property type="term" value="F:N-acetyl-gamma-glutamyl-phosphate reductase activity"/>
    <property type="evidence" value="ECO:0007669"/>
    <property type="project" value="UniProtKB-EC"/>
</dbReference>
<comment type="caution">
    <text evidence="7">The sequence shown here is derived from an EMBL/GenBank/DDBJ whole genome shotgun (WGS) entry which is preliminary data.</text>
</comment>
<dbReference type="SUPFAM" id="SSF55347">
    <property type="entry name" value="Glyceraldehyde-3-phosphate dehydrogenase-like, C-terminal domain"/>
    <property type="match status" value="1"/>
</dbReference>
<dbReference type="PROSITE" id="PS01224">
    <property type="entry name" value="ARGC"/>
    <property type="match status" value="1"/>
</dbReference>